<reference evidence="4" key="1">
    <citation type="submission" date="2023-07" db="EMBL/GenBank/DDBJ databases">
        <title>Ancylobacter moscoviensis sp. nov., facultatively methylotrophic bacteria from activated sludge and the reclassification of Starkeya novella (Starkey 1934) Kelly et al. 2000 as Ancylobacter novellus comb. nov., Starkeya koreensis Im et al. 2006 as Ancylobacter koreensis comb.nov., Angulomicrobium tetraedrale Vasil'eva et al. 1986 as Ancylobacter tetraedralis comb. nov., Angulomicrobium amanitiforme Fritz et al. 2004 as Ancylobacter amanitiformis comb. nov. and Methylorhabdus multivorans Doronina et al. 1996 as Ancylobacter multivorans comb. nov. and emended description of the genus Ancylobacter.</title>
        <authorList>
            <person name="Doronina N."/>
            <person name="Chemodurova A."/>
            <person name="Grouzdev D."/>
            <person name="Koziaeva V."/>
            <person name="Shi W."/>
            <person name="Wu L."/>
            <person name="Kaparullina E."/>
        </authorList>
    </citation>
    <scope>NUCLEOTIDE SEQUENCE [LARGE SCALE GENOMIC DNA]</scope>
    <source>
        <strain evidence="4">Jip08</strain>
    </source>
</reference>
<dbReference type="Gene3D" id="3.40.50.2000">
    <property type="entry name" value="Glycogen Phosphorylase B"/>
    <property type="match status" value="2"/>
</dbReference>
<organism evidence="3 4">
    <name type="scientific">Ancylobacter koreensis</name>
    <dbReference type="NCBI Taxonomy" id="266121"/>
    <lineage>
        <taxon>Bacteria</taxon>
        <taxon>Pseudomonadati</taxon>
        <taxon>Pseudomonadota</taxon>
        <taxon>Alphaproteobacteria</taxon>
        <taxon>Hyphomicrobiales</taxon>
        <taxon>Xanthobacteraceae</taxon>
        <taxon>Ancylobacter</taxon>
    </lineage>
</organism>
<keyword evidence="3" id="KW-0328">Glycosyltransferase</keyword>
<dbReference type="EMBL" id="JALKCG010000001">
    <property type="protein sequence ID" value="MCK0206418.1"/>
    <property type="molecule type" value="Genomic_DNA"/>
</dbReference>
<dbReference type="InterPro" id="IPR001296">
    <property type="entry name" value="Glyco_trans_1"/>
</dbReference>
<proteinExistence type="predicted"/>
<dbReference type="Pfam" id="PF13439">
    <property type="entry name" value="Glyco_transf_4"/>
    <property type="match status" value="1"/>
</dbReference>
<keyword evidence="3" id="KW-0808">Transferase</keyword>
<name>A0ABT0DGL9_9HYPH</name>
<protein>
    <submittedName>
        <fullName evidence="3">Glycosyltransferase</fullName>
        <ecNumber evidence="3">2.4.-.-</ecNumber>
    </submittedName>
</protein>
<evidence type="ECO:0000259" key="1">
    <source>
        <dbReference type="Pfam" id="PF00534"/>
    </source>
</evidence>
<keyword evidence="4" id="KW-1185">Reference proteome</keyword>
<dbReference type="PANTHER" id="PTHR12526">
    <property type="entry name" value="GLYCOSYLTRANSFERASE"/>
    <property type="match status" value="1"/>
</dbReference>
<dbReference type="PANTHER" id="PTHR12526:SF630">
    <property type="entry name" value="GLYCOSYLTRANSFERASE"/>
    <property type="match status" value="1"/>
</dbReference>
<dbReference type="GO" id="GO:0016757">
    <property type="term" value="F:glycosyltransferase activity"/>
    <property type="evidence" value="ECO:0007669"/>
    <property type="project" value="UniProtKB-KW"/>
</dbReference>
<dbReference type="EC" id="2.4.-.-" evidence="3"/>
<comment type="caution">
    <text evidence="3">The sequence shown here is derived from an EMBL/GenBank/DDBJ whole genome shotgun (WGS) entry which is preliminary data.</text>
</comment>
<evidence type="ECO:0000313" key="3">
    <source>
        <dbReference type="EMBL" id="MCK0206418.1"/>
    </source>
</evidence>
<dbReference type="Proteomes" id="UP001202867">
    <property type="component" value="Unassembled WGS sequence"/>
</dbReference>
<feature type="domain" description="Glycosyl transferase family 1" evidence="1">
    <location>
        <begin position="200"/>
        <end position="355"/>
    </location>
</feature>
<gene>
    <name evidence="3" type="ORF">MWN33_00035</name>
</gene>
<sequence>MRIVHVLTRLLRAGSEENTLASCSAQIAGGHEVYLIHGNEYDESYYKNPIAGLKLVRVDSLVHPLNPGKDVAAFRAMKRLFSQLRPDIVHTHQSKAGVLGRFAAKAAGVRHIVHGVHIVPFMNVGTLQRLVYLAAERAAGAVTDAFIDVSPAMKAACVNAGVGTADRHHVIPSGFDLGRFRAGHAPEEWRDILGLAENEPRPPVILMMAALEPRKRHCEFLRAFPAVVARHPGVRLLMPGEGPHREAVESVIRELGLERNALLLGYRTDPQNLIALADFCMLTSTREGLPRVIMQYLAGGRPCIVSDLPGIEVVVRHGWNGIVTPADDMEAAAQAAIELIENEVVRQRLTQGARATDLDSWQVENMCRSIEEVYRNLLTRAER</sequence>
<dbReference type="RefSeq" id="WP_247197991.1">
    <property type="nucleotide sequence ID" value="NZ_JALKCG010000001.1"/>
</dbReference>
<accession>A0ABT0DGL9</accession>
<evidence type="ECO:0000313" key="4">
    <source>
        <dbReference type="Proteomes" id="UP001202867"/>
    </source>
</evidence>
<feature type="domain" description="Glycosyltransferase subfamily 4-like N-terminal" evidence="2">
    <location>
        <begin position="23"/>
        <end position="179"/>
    </location>
</feature>
<dbReference type="Pfam" id="PF00534">
    <property type="entry name" value="Glycos_transf_1"/>
    <property type="match status" value="1"/>
</dbReference>
<dbReference type="SUPFAM" id="SSF53756">
    <property type="entry name" value="UDP-Glycosyltransferase/glycogen phosphorylase"/>
    <property type="match status" value="1"/>
</dbReference>
<evidence type="ECO:0000259" key="2">
    <source>
        <dbReference type="Pfam" id="PF13439"/>
    </source>
</evidence>
<dbReference type="InterPro" id="IPR028098">
    <property type="entry name" value="Glyco_trans_4-like_N"/>
</dbReference>